<protein>
    <recommendedName>
        <fullName evidence="3">Transposase</fullName>
    </recommendedName>
</protein>
<proteinExistence type="predicted"/>
<dbReference type="EMBL" id="CP098612">
    <property type="protein sequence ID" value="USR93275.1"/>
    <property type="molecule type" value="Genomic_DNA"/>
</dbReference>
<evidence type="ECO:0008006" key="3">
    <source>
        <dbReference type="Google" id="ProtNLM"/>
    </source>
</evidence>
<name>A0ABY5AW55_9CYAN</name>
<gene>
    <name evidence="1" type="ORF">NEA10_20745</name>
</gene>
<keyword evidence="2" id="KW-1185">Reference proteome</keyword>
<accession>A0ABY5AW55</accession>
<sequence length="186" mass="21995">MEIFDSWDSPKLPSLRPYPKSELFAIQWRMADHLGYNQLNPTYYNTRPVLEKWIKSHWAEWHESRKPQKQLDLFEVKDYELSPLEKQLNALRKRGINIIKPPTLVQWDDIHGRRHSRLTAIEVESPFTHGQRVRQGCIEGIYLGIDQQRNQAVVKSIRTGVVYYCDPLSLFPVSDNDRVNQLRLEL</sequence>
<organism evidence="1 2">
    <name type="scientific">Phormidium yuhuli AB48</name>
    <dbReference type="NCBI Taxonomy" id="2940671"/>
    <lineage>
        <taxon>Bacteria</taxon>
        <taxon>Bacillati</taxon>
        <taxon>Cyanobacteriota</taxon>
        <taxon>Cyanophyceae</taxon>
        <taxon>Oscillatoriophycideae</taxon>
        <taxon>Oscillatoriales</taxon>
        <taxon>Oscillatoriaceae</taxon>
        <taxon>Phormidium</taxon>
        <taxon>Phormidium yuhuli</taxon>
    </lineage>
</organism>
<keyword evidence="1" id="KW-0614">Plasmid</keyword>
<evidence type="ECO:0000313" key="1">
    <source>
        <dbReference type="EMBL" id="USR93275.1"/>
    </source>
</evidence>
<reference evidence="1" key="1">
    <citation type="submission" date="2022-06" db="EMBL/GenBank/DDBJ databases">
        <title>Genome sequence of Phormidium yuhuli AB48 isolated from an industrial photobioreactor environment.</title>
        <authorList>
            <person name="Qiu Y."/>
            <person name="Noonan A.J.C."/>
            <person name="Dofher K."/>
            <person name="Koch M."/>
            <person name="Kieft B."/>
            <person name="Lin X."/>
            <person name="Ziels R.M."/>
            <person name="Hallam S.J."/>
        </authorList>
    </citation>
    <scope>NUCLEOTIDE SEQUENCE</scope>
    <source>
        <strain evidence="1">AB48</strain>
        <plasmid evidence="1">unnamed</plasmid>
    </source>
</reference>
<dbReference type="Proteomes" id="UP001056708">
    <property type="component" value="Plasmid unnamed"/>
</dbReference>
<dbReference type="RefSeq" id="WP_252665456.1">
    <property type="nucleotide sequence ID" value="NZ_CP098612.1"/>
</dbReference>
<evidence type="ECO:0000313" key="2">
    <source>
        <dbReference type="Proteomes" id="UP001056708"/>
    </source>
</evidence>
<geneLocation type="plasmid" evidence="1 2">
    <name>unnamed</name>
</geneLocation>